<organism evidence="1 2">
    <name type="scientific">Mucuna pruriens</name>
    <name type="common">Velvet bean</name>
    <name type="synonym">Dolichos pruriens</name>
    <dbReference type="NCBI Taxonomy" id="157652"/>
    <lineage>
        <taxon>Eukaryota</taxon>
        <taxon>Viridiplantae</taxon>
        <taxon>Streptophyta</taxon>
        <taxon>Embryophyta</taxon>
        <taxon>Tracheophyta</taxon>
        <taxon>Spermatophyta</taxon>
        <taxon>Magnoliopsida</taxon>
        <taxon>eudicotyledons</taxon>
        <taxon>Gunneridae</taxon>
        <taxon>Pentapetalae</taxon>
        <taxon>rosids</taxon>
        <taxon>fabids</taxon>
        <taxon>Fabales</taxon>
        <taxon>Fabaceae</taxon>
        <taxon>Papilionoideae</taxon>
        <taxon>50 kb inversion clade</taxon>
        <taxon>NPAAA clade</taxon>
        <taxon>indigoferoid/millettioid clade</taxon>
        <taxon>Phaseoleae</taxon>
        <taxon>Mucuna</taxon>
    </lineage>
</organism>
<keyword evidence="2" id="KW-1185">Reference proteome</keyword>
<gene>
    <name evidence="1" type="ORF">CR513_11885</name>
</gene>
<feature type="non-terminal residue" evidence="1">
    <location>
        <position position="1"/>
    </location>
</feature>
<proteinExistence type="predicted"/>
<reference evidence="1" key="1">
    <citation type="submission" date="2018-05" db="EMBL/GenBank/DDBJ databases">
        <title>Draft genome of Mucuna pruriens seed.</title>
        <authorList>
            <person name="Nnadi N.E."/>
            <person name="Vos R."/>
            <person name="Hasami M.H."/>
            <person name="Devisetty U.K."/>
            <person name="Aguiy J.C."/>
        </authorList>
    </citation>
    <scope>NUCLEOTIDE SEQUENCE [LARGE SCALE GENOMIC DNA]</scope>
    <source>
        <strain evidence="1">JCA_2017</strain>
    </source>
</reference>
<dbReference type="Proteomes" id="UP000257109">
    <property type="component" value="Unassembled WGS sequence"/>
</dbReference>
<accession>A0A371HNM9</accession>
<dbReference type="AlphaFoldDB" id="A0A371HNM9"/>
<evidence type="ECO:0000313" key="1">
    <source>
        <dbReference type="EMBL" id="RDY04406.1"/>
    </source>
</evidence>
<dbReference type="EMBL" id="QJKJ01002086">
    <property type="protein sequence ID" value="RDY04406.1"/>
    <property type="molecule type" value="Genomic_DNA"/>
</dbReference>
<evidence type="ECO:0000313" key="2">
    <source>
        <dbReference type="Proteomes" id="UP000257109"/>
    </source>
</evidence>
<name>A0A371HNM9_MUCPR</name>
<comment type="caution">
    <text evidence="1">The sequence shown here is derived from an EMBL/GenBank/DDBJ whole genome shotgun (WGS) entry which is preliminary data.</text>
</comment>
<sequence length="72" mass="8237">MHLNNNNALLVLLHMSCSTNYNPGKKARVFYDDDHERECIVLGYKVSLKEIEMDPAKVVILVYLSFIMCMGS</sequence>
<protein>
    <submittedName>
        <fullName evidence="1">Uncharacterized protein</fullName>
    </submittedName>
</protein>